<proteinExistence type="predicted"/>
<reference evidence="1 2" key="1">
    <citation type="submission" date="2019-05" db="EMBL/GenBank/DDBJ databases">
        <title>Another draft genome of Portunus trituberculatus and its Hox gene families provides insights of decapod evolution.</title>
        <authorList>
            <person name="Jeong J.-H."/>
            <person name="Song I."/>
            <person name="Kim S."/>
            <person name="Choi T."/>
            <person name="Kim D."/>
            <person name="Ryu S."/>
            <person name="Kim W."/>
        </authorList>
    </citation>
    <scope>NUCLEOTIDE SEQUENCE [LARGE SCALE GENOMIC DNA]</scope>
    <source>
        <tissue evidence="1">Muscle</tissue>
    </source>
</reference>
<gene>
    <name evidence="1" type="ORF">E2C01_102050</name>
</gene>
<name>A0A5B7KLU9_PORTR</name>
<protein>
    <submittedName>
        <fullName evidence="1">Uncharacterized protein</fullName>
    </submittedName>
</protein>
<evidence type="ECO:0000313" key="2">
    <source>
        <dbReference type="Proteomes" id="UP000324222"/>
    </source>
</evidence>
<dbReference type="AlphaFoldDB" id="A0A5B7KLU9"/>
<keyword evidence="2" id="KW-1185">Reference proteome</keyword>
<sequence>MKESEHGYNTTYLLTISVWRQPSPGQLSPDHLGYPPCLKLGLTKTRLFTLRFDLVRQRLVGMKSEGWQTCNSGTAHNCYRGRIEAPGSEWRKADDT</sequence>
<comment type="caution">
    <text evidence="1">The sequence shown here is derived from an EMBL/GenBank/DDBJ whole genome shotgun (WGS) entry which is preliminary data.</text>
</comment>
<organism evidence="1 2">
    <name type="scientific">Portunus trituberculatus</name>
    <name type="common">Swimming crab</name>
    <name type="synonym">Neptunus trituberculatus</name>
    <dbReference type="NCBI Taxonomy" id="210409"/>
    <lineage>
        <taxon>Eukaryota</taxon>
        <taxon>Metazoa</taxon>
        <taxon>Ecdysozoa</taxon>
        <taxon>Arthropoda</taxon>
        <taxon>Crustacea</taxon>
        <taxon>Multicrustacea</taxon>
        <taxon>Malacostraca</taxon>
        <taxon>Eumalacostraca</taxon>
        <taxon>Eucarida</taxon>
        <taxon>Decapoda</taxon>
        <taxon>Pleocyemata</taxon>
        <taxon>Brachyura</taxon>
        <taxon>Eubrachyura</taxon>
        <taxon>Portunoidea</taxon>
        <taxon>Portunidae</taxon>
        <taxon>Portuninae</taxon>
        <taxon>Portunus</taxon>
    </lineage>
</organism>
<accession>A0A5B7KLU9</accession>
<dbReference type="EMBL" id="VSRR010150129">
    <property type="protein sequence ID" value="MPD06249.1"/>
    <property type="molecule type" value="Genomic_DNA"/>
</dbReference>
<evidence type="ECO:0000313" key="1">
    <source>
        <dbReference type="EMBL" id="MPD06249.1"/>
    </source>
</evidence>
<dbReference type="Proteomes" id="UP000324222">
    <property type="component" value="Unassembled WGS sequence"/>
</dbReference>